<comment type="caution">
    <text evidence="3">The sequence shown here is derived from an EMBL/GenBank/DDBJ whole genome shotgun (WGS) entry which is preliminary data.</text>
</comment>
<dbReference type="PROSITE" id="PS50127">
    <property type="entry name" value="UBC_2"/>
    <property type="match status" value="1"/>
</dbReference>
<dbReference type="InterPro" id="IPR050113">
    <property type="entry name" value="Ub_conjugating_enzyme"/>
</dbReference>
<evidence type="ECO:0000259" key="2">
    <source>
        <dbReference type="PROSITE" id="PS50127"/>
    </source>
</evidence>
<name>A0ABP0GWN6_CLALP</name>
<proteinExistence type="predicted"/>
<dbReference type="SMART" id="SM00212">
    <property type="entry name" value="UBCc"/>
    <property type="match status" value="1"/>
</dbReference>
<evidence type="ECO:0000313" key="4">
    <source>
        <dbReference type="Proteomes" id="UP001642483"/>
    </source>
</evidence>
<feature type="domain" description="UBC core" evidence="2">
    <location>
        <begin position="132"/>
        <end position="301"/>
    </location>
</feature>
<dbReference type="CDD" id="cd23802">
    <property type="entry name" value="UBCc_UBE2Q"/>
    <property type="match status" value="1"/>
</dbReference>
<dbReference type="Pfam" id="PF00179">
    <property type="entry name" value="UQ_con"/>
    <property type="match status" value="1"/>
</dbReference>
<dbReference type="Proteomes" id="UP001642483">
    <property type="component" value="Unassembled WGS sequence"/>
</dbReference>
<dbReference type="Gene3D" id="3.10.110.10">
    <property type="entry name" value="Ubiquitin Conjugating Enzyme"/>
    <property type="match status" value="1"/>
</dbReference>
<evidence type="ECO:0000313" key="3">
    <source>
        <dbReference type="EMBL" id="CAK8696157.1"/>
    </source>
</evidence>
<dbReference type="EMBL" id="CAWYQH010000152">
    <property type="protein sequence ID" value="CAK8696157.1"/>
    <property type="molecule type" value="Genomic_DNA"/>
</dbReference>
<organism evidence="3 4">
    <name type="scientific">Clavelina lepadiformis</name>
    <name type="common">Light-bulb sea squirt</name>
    <name type="synonym">Ascidia lepadiformis</name>
    <dbReference type="NCBI Taxonomy" id="159417"/>
    <lineage>
        <taxon>Eukaryota</taxon>
        <taxon>Metazoa</taxon>
        <taxon>Chordata</taxon>
        <taxon>Tunicata</taxon>
        <taxon>Ascidiacea</taxon>
        <taxon>Aplousobranchia</taxon>
        <taxon>Clavelinidae</taxon>
        <taxon>Clavelina</taxon>
    </lineage>
</organism>
<evidence type="ECO:0000256" key="1">
    <source>
        <dbReference type="SAM" id="MobiDB-lite"/>
    </source>
</evidence>
<dbReference type="InterPro" id="IPR000608">
    <property type="entry name" value="UBC"/>
</dbReference>
<feature type="region of interest" description="Disordered" evidence="1">
    <location>
        <begin position="18"/>
        <end position="41"/>
    </location>
</feature>
<sequence>MPNAVQKFANHLVKRLRRAASSTSSPPIGQPPADVTIEAEPTGDICSPITPAGAIIRKEVPIQNHLTPENVQSVLKVHSSRSFETSVQVSREPEAEDDVIIELEAMKNLRIEDALTESRKMQETFDKRPRATNIRRLMKELRQLQKASQESNGTFEVELCSDGDSEDGHDLSDWEVRFFKFDESSNLWKSMQEHGIDCVKFRVTFPSDFPFSPPFVRLVSPYIENGFVMNGGAICLEVLTNQGWSSAYTVEALLVQVAASLSHGGAVVSKHQKRKQHKLTQKRAEVEFRRIIKIHNKYGWVKLEKNEG</sequence>
<dbReference type="PANTHER" id="PTHR24067">
    <property type="entry name" value="UBIQUITIN-CONJUGATING ENZYME E2"/>
    <property type="match status" value="1"/>
</dbReference>
<protein>
    <recommendedName>
        <fullName evidence="2">UBC core domain-containing protein</fullName>
    </recommendedName>
</protein>
<dbReference type="InterPro" id="IPR016135">
    <property type="entry name" value="UBQ-conjugating_enzyme/RWD"/>
</dbReference>
<gene>
    <name evidence="3" type="ORF">CVLEPA_LOCUS29337</name>
</gene>
<keyword evidence="4" id="KW-1185">Reference proteome</keyword>
<accession>A0ABP0GWN6</accession>
<reference evidence="3 4" key="1">
    <citation type="submission" date="2024-02" db="EMBL/GenBank/DDBJ databases">
        <authorList>
            <person name="Daric V."/>
            <person name="Darras S."/>
        </authorList>
    </citation>
    <scope>NUCLEOTIDE SEQUENCE [LARGE SCALE GENOMIC DNA]</scope>
</reference>
<dbReference type="SUPFAM" id="SSF54495">
    <property type="entry name" value="UBC-like"/>
    <property type="match status" value="1"/>
</dbReference>